<evidence type="ECO:0000256" key="1">
    <source>
        <dbReference type="ARBA" id="ARBA00006889"/>
    </source>
</evidence>
<dbReference type="SUPFAM" id="SSF50814">
    <property type="entry name" value="Lipocalins"/>
    <property type="match status" value="1"/>
</dbReference>
<evidence type="ECO:0000259" key="3">
    <source>
        <dbReference type="Pfam" id="PF08212"/>
    </source>
</evidence>
<keyword evidence="2" id="KW-0446">Lipid-binding</keyword>
<keyword evidence="5" id="KW-1185">Reference proteome</keyword>
<dbReference type="Gene3D" id="2.40.128.20">
    <property type="match status" value="1"/>
</dbReference>
<dbReference type="InterPro" id="IPR012674">
    <property type="entry name" value="Calycin"/>
</dbReference>
<comment type="similarity">
    <text evidence="1 2">Belongs to the calycin superfamily. Lipocalin family.</text>
</comment>
<keyword evidence="2" id="KW-0998">Cell outer membrane</keyword>
<evidence type="ECO:0000256" key="2">
    <source>
        <dbReference type="PIRNR" id="PIRNR036893"/>
    </source>
</evidence>
<dbReference type="InterPro" id="IPR047202">
    <property type="entry name" value="Lipocalin_Blc-like_dom"/>
</dbReference>
<evidence type="ECO:0000313" key="5">
    <source>
        <dbReference type="Proteomes" id="UP000484076"/>
    </source>
</evidence>
<accession>A0A8X8H059</accession>
<dbReference type="InterPro" id="IPR000566">
    <property type="entry name" value="Lipocln_cytosolic_FA-bd_dom"/>
</dbReference>
<gene>
    <name evidence="4" type="ORF">GEU84_011945</name>
</gene>
<dbReference type="CDD" id="cd19438">
    <property type="entry name" value="lipocalin_Blc-like"/>
    <property type="match status" value="1"/>
</dbReference>
<comment type="subcellular location">
    <subcellularLocation>
        <location evidence="2">Cell outer membrane</location>
    </subcellularLocation>
</comment>
<dbReference type="RefSeq" id="WP_152825659.1">
    <property type="nucleotide sequence ID" value="NZ_WHUT02000006.1"/>
</dbReference>
<comment type="subunit">
    <text evidence="2">Homodimer.</text>
</comment>
<keyword evidence="2" id="KW-0472">Membrane</keyword>
<dbReference type="Proteomes" id="UP000484076">
    <property type="component" value="Unassembled WGS sequence"/>
</dbReference>
<reference evidence="4" key="1">
    <citation type="submission" date="2020-05" db="EMBL/GenBank/DDBJ databases">
        <title>Fertoebacter nigrum gen. nov., sp. nov., a new member of the family Rhodobacteraceae.</title>
        <authorList>
            <person name="Szuroczki S."/>
            <person name="Abbaszade G."/>
            <person name="Buni D."/>
            <person name="Schumann P."/>
            <person name="Toth E."/>
        </authorList>
    </citation>
    <scope>NUCLEOTIDE SEQUENCE</scope>
    <source>
        <strain evidence="4">RG-N-1a</strain>
    </source>
</reference>
<dbReference type="PIRSF" id="PIRSF036893">
    <property type="entry name" value="Lipocalin_ApoD"/>
    <property type="match status" value="1"/>
</dbReference>
<protein>
    <recommendedName>
        <fullName evidence="2">Outer membrane lipoprotein Blc</fullName>
    </recommendedName>
</protein>
<keyword evidence="2" id="KW-0449">Lipoprotein</keyword>
<dbReference type="PANTHER" id="PTHR10612:SF34">
    <property type="entry name" value="APOLIPOPROTEIN D"/>
    <property type="match status" value="1"/>
</dbReference>
<dbReference type="GO" id="GO:0009279">
    <property type="term" value="C:cell outer membrane"/>
    <property type="evidence" value="ECO:0007669"/>
    <property type="project" value="UniProtKB-SubCell"/>
</dbReference>
<dbReference type="GO" id="GO:0006950">
    <property type="term" value="P:response to stress"/>
    <property type="evidence" value="ECO:0007669"/>
    <property type="project" value="UniProtKB-ARBA"/>
</dbReference>
<dbReference type="PANTHER" id="PTHR10612">
    <property type="entry name" value="APOLIPOPROTEIN D"/>
    <property type="match status" value="1"/>
</dbReference>
<proteinExistence type="inferred from homology"/>
<dbReference type="AlphaFoldDB" id="A0A8X8H059"/>
<dbReference type="PROSITE" id="PS51257">
    <property type="entry name" value="PROKAR_LIPOPROTEIN"/>
    <property type="match status" value="1"/>
</dbReference>
<name>A0A8X8H059_9RHOB</name>
<organism evidence="4 5">
    <name type="scientific">Fertoeibacter niger</name>
    <dbReference type="NCBI Taxonomy" id="2656921"/>
    <lineage>
        <taxon>Bacteria</taxon>
        <taxon>Pseudomonadati</taxon>
        <taxon>Pseudomonadota</taxon>
        <taxon>Alphaproteobacteria</taxon>
        <taxon>Rhodobacterales</taxon>
        <taxon>Paracoccaceae</taxon>
        <taxon>Fertoeibacter</taxon>
    </lineage>
</organism>
<dbReference type="GO" id="GO:0008289">
    <property type="term" value="F:lipid binding"/>
    <property type="evidence" value="ECO:0007669"/>
    <property type="project" value="UniProtKB-UniRule"/>
</dbReference>
<dbReference type="EMBL" id="WHUT02000006">
    <property type="protein sequence ID" value="NUB45103.1"/>
    <property type="molecule type" value="Genomic_DNA"/>
</dbReference>
<evidence type="ECO:0000313" key="4">
    <source>
        <dbReference type="EMBL" id="NUB45103.1"/>
    </source>
</evidence>
<comment type="function">
    <text evidence="2">Involved in the storage or transport of lipids necessary for membrane maintenance under stressful conditions. Displays a binding preference for lysophospholipids.</text>
</comment>
<feature type="domain" description="Lipocalin/cytosolic fatty-acid binding" evidence="3">
    <location>
        <begin position="36"/>
        <end position="172"/>
    </location>
</feature>
<dbReference type="Pfam" id="PF08212">
    <property type="entry name" value="Lipocalin_2"/>
    <property type="match status" value="1"/>
</dbReference>
<sequence length="173" mass="18916">MTRIFLLALLGLTACTTYHPSLRYFTSPFYARDIAVLRLEGRWYEVASFPLAAQAGCRHTTADFNSLPDGRVALRISCRDTATGATRQIDGVATVAGPAELTLKQAGVPLATQLALLDVSRDGRMALIGVKGRTGGWMLHRSRAASPQDYDRAREIFGRSGYDVAALQRTNQR</sequence>
<comment type="caution">
    <text evidence="4">The sequence shown here is derived from an EMBL/GenBank/DDBJ whole genome shotgun (WGS) entry which is preliminary data.</text>
</comment>
<dbReference type="InterPro" id="IPR022271">
    <property type="entry name" value="Lipocalin_ApoD"/>
</dbReference>